<evidence type="ECO:0000256" key="1">
    <source>
        <dbReference type="ARBA" id="ARBA00004418"/>
    </source>
</evidence>
<dbReference type="Gene3D" id="2.70.98.10">
    <property type="match status" value="1"/>
</dbReference>
<dbReference type="Pfam" id="PF04349">
    <property type="entry name" value="MdoG"/>
    <property type="match status" value="1"/>
</dbReference>
<reference evidence="6 7" key="1">
    <citation type="submission" date="2019-06" db="EMBL/GenBank/DDBJ databases">
        <title>Genomic Encyclopedia of Archaeal and Bacterial Type Strains, Phase II (KMG-II): from individual species to whole genera.</title>
        <authorList>
            <person name="Goeker M."/>
        </authorList>
    </citation>
    <scope>NUCLEOTIDE SEQUENCE [LARGE SCALE GENOMIC DNA]</scope>
    <source>
        <strain evidence="6 7">DSM 18423</strain>
    </source>
</reference>
<dbReference type="InterPro" id="IPR011013">
    <property type="entry name" value="Gal_mutarotase_sf_dom"/>
</dbReference>
<accession>A0A543KG09</accession>
<feature type="domain" description="Glucan biosynthesis periplasmic MdoG C-terminal" evidence="5">
    <location>
        <begin position="37"/>
        <end position="514"/>
    </location>
</feature>
<evidence type="ECO:0000256" key="2">
    <source>
        <dbReference type="ARBA" id="ARBA00005001"/>
    </source>
</evidence>
<dbReference type="AlphaFoldDB" id="A0A543KG09"/>
<dbReference type="Proteomes" id="UP000320582">
    <property type="component" value="Unassembled WGS sequence"/>
</dbReference>
<comment type="caution">
    <text evidence="6">The sequence shown here is derived from an EMBL/GenBank/DDBJ whole genome shotgun (WGS) entry which is preliminary data.</text>
</comment>
<dbReference type="Gene3D" id="2.60.40.10">
    <property type="entry name" value="Immunoglobulins"/>
    <property type="match status" value="1"/>
</dbReference>
<evidence type="ECO:0000256" key="4">
    <source>
        <dbReference type="ARBA" id="ARBA00022764"/>
    </source>
</evidence>
<comment type="subcellular location">
    <subcellularLocation>
        <location evidence="1">Periplasm</location>
    </subcellularLocation>
</comment>
<dbReference type="SUPFAM" id="SSF81296">
    <property type="entry name" value="E set domains"/>
    <property type="match status" value="1"/>
</dbReference>
<dbReference type="SUPFAM" id="SSF74650">
    <property type="entry name" value="Galactose mutarotase-like"/>
    <property type="match status" value="1"/>
</dbReference>
<dbReference type="GO" id="GO:0030288">
    <property type="term" value="C:outer membrane-bounded periplasmic space"/>
    <property type="evidence" value="ECO:0007669"/>
    <property type="project" value="TreeGrafter"/>
</dbReference>
<evidence type="ECO:0000259" key="5">
    <source>
        <dbReference type="Pfam" id="PF04349"/>
    </source>
</evidence>
<dbReference type="InterPro" id="IPR006311">
    <property type="entry name" value="TAT_signal"/>
</dbReference>
<sequence>MMTRRALLAMSAAMLPSLTLGLRPAKATASDLSHPEGVIAAARALAQSPYQPQGGTLAPPFDGLDYDSYRGVTPKEGKAAALALGDNYRADLLPPGWLFPDPVSVDLPGHDIDFSADLFAFDERLVTPPDAPVDYSDMGFSGLRLRTRLNAPDRWDDVLVLQGASYFRALAQDTVYGLSARALSLGTGGTAPEEFPVTRHISVFAADADLSFGCLIDSPRASAALIATLRPGRETVMDCALHLFARQEIPDAGIAPLTSMFQHNDLGPARIDDFRPAVHDSDVLVIDNGAGERLWRPLANPAAVQVSAFADEGVRGFGLLQAPVEFERYRDAEAAYHRRPSGWVTPQGDWGQGAVMLLEIPTENEFADNIVAFWRPAAPLAPGAHRFDYRLSWLAPATVNLPAAPQDFALTPVHSASGVEPNARQGRLFVVDFQLDPAAQADIGELAGALVLDMTSGSGAEMGDAAIYPLAGATDVLRTSFLLTPEADTASAELRLQLRDSAGAAVSPVWLYRWTRTSEGGI</sequence>
<dbReference type="RefSeq" id="WP_246086294.1">
    <property type="nucleotide sequence ID" value="NZ_VFPT01000001.1"/>
</dbReference>
<comment type="similarity">
    <text evidence="3">Belongs to the OpgD/OpgG family.</text>
</comment>
<evidence type="ECO:0000313" key="6">
    <source>
        <dbReference type="EMBL" id="TQM94021.1"/>
    </source>
</evidence>
<protein>
    <submittedName>
        <fullName evidence="6">Glucans biosynthesis protein</fullName>
    </submittedName>
</protein>
<organism evidence="6 7">
    <name type="scientific">Roseinatronobacter monicus</name>
    <dbReference type="NCBI Taxonomy" id="393481"/>
    <lineage>
        <taxon>Bacteria</taxon>
        <taxon>Pseudomonadati</taxon>
        <taxon>Pseudomonadota</taxon>
        <taxon>Alphaproteobacteria</taxon>
        <taxon>Rhodobacterales</taxon>
        <taxon>Paracoccaceae</taxon>
        <taxon>Roseinatronobacter</taxon>
    </lineage>
</organism>
<dbReference type="InterPro" id="IPR013783">
    <property type="entry name" value="Ig-like_fold"/>
</dbReference>
<dbReference type="InterPro" id="IPR014756">
    <property type="entry name" value="Ig_E-set"/>
</dbReference>
<dbReference type="GO" id="GO:0003824">
    <property type="term" value="F:catalytic activity"/>
    <property type="evidence" value="ECO:0007669"/>
    <property type="project" value="InterPro"/>
</dbReference>
<dbReference type="PROSITE" id="PS51318">
    <property type="entry name" value="TAT"/>
    <property type="match status" value="1"/>
</dbReference>
<dbReference type="InterPro" id="IPR014718">
    <property type="entry name" value="GH-type_carb-bd"/>
</dbReference>
<dbReference type="UniPathway" id="UPA00637"/>
<gene>
    <name evidence="6" type="ORF">BD293_2676</name>
</gene>
<evidence type="ECO:0000256" key="3">
    <source>
        <dbReference type="ARBA" id="ARBA00009284"/>
    </source>
</evidence>
<dbReference type="InterPro" id="IPR014438">
    <property type="entry name" value="Glucan_biosyn_MdoG/MdoD"/>
</dbReference>
<dbReference type="EMBL" id="VFPT01000001">
    <property type="protein sequence ID" value="TQM94021.1"/>
    <property type="molecule type" value="Genomic_DNA"/>
</dbReference>
<keyword evidence="7" id="KW-1185">Reference proteome</keyword>
<dbReference type="GO" id="GO:0030246">
    <property type="term" value="F:carbohydrate binding"/>
    <property type="evidence" value="ECO:0007669"/>
    <property type="project" value="InterPro"/>
</dbReference>
<evidence type="ECO:0000313" key="7">
    <source>
        <dbReference type="Proteomes" id="UP000320582"/>
    </source>
</evidence>
<name>A0A543KG09_9RHOB</name>
<dbReference type="InterPro" id="IPR007444">
    <property type="entry name" value="Glucan_biosyn_MdoG_C"/>
</dbReference>
<proteinExistence type="inferred from homology"/>
<dbReference type="GO" id="GO:0051274">
    <property type="term" value="P:beta-glucan biosynthetic process"/>
    <property type="evidence" value="ECO:0007669"/>
    <property type="project" value="TreeGrafter"/>
</dbReference>
<dbReference type="PANTHER" id="PTHR30504:SF2">
    <property type="entry name" value="GLUCANS BIOSYNTHESIS PROTEIN G"/>
    <property type="match status" value="1"/>
</dbReference>
<comment type="pathway">
    <text evidence="2">Glycan metabolism; osmoregulated periplasmic glucan (OPG) biosynthesis.</text>
</comment>
<keyword evidence="4" id="KW-0574">Periplasm</keyword>
<dbReference type="PANTHER" id="PTHR30504">
    <property type="entry name" value="GLUCANS BIOSYNTHESIS PROTEIN"/>
    <property type="match status" value="1"/>
</dbReference>